<comment type="caution">
    <text evidence="1">The sequence shown here is derived from an EMBL/GenBank/DDBJ whole genome shotgun (WGS) entry which is preliminary data.</text>
</comment>
<evidence type="ECO:0000313" key="1">
    <source>
        <dbReference type="EMBL" id="TGY95906.1"/>
    </source>
</evidence>
<name>A0AC61RVE6_9FIRM</name>
<reference evidence="1" key="1">
    <citation type="submission" date="2019-04" db="EMBL/GenBank/DDBJ databases">
        <title>Microbes associate with the intestines of laboratory mice.</title>
        <authorList>
            <person name="Navarre W."/>
            <person name="Wong E."/>
            <person name="Huang K."/>
            <person name="Tropini C."/>
            <person name="Ng K."/>
            <person name="Yu B."/>
        </authorList>
    </citation>
    <scope>NUCLEOTIDE SEQUENCE</scope>
    <source>
        <strain evidence="1">NM01_1-7b</strain>
    </source>
</reference>
<keyword evidence="2" id="KW-1185">Reference proteome</keyword>
<sequence length="1129" mass="122421">MPKCLLITVCMPIYSGGKSMKEKPIYRKLPFIFKFLLCLALGTAAFLLAGQHTKALAAQVSGEEDQILDKDEFGGIHTANGFVYYLHKDVYISTYSVRYEGTAESIVIPATFQGLEVKSLFSEAFSDAPNLKSVTLPKSMSDIDTGAFNDCKTLEEILVDENNPFYTAQEGVLYGLGDDGVKRRLIFCYMKNIKAFSVPEGVELIDSYAFQECKDLQSVYIPISVQKIGSAFSSANLQNVYYGAGREEMENMKEHYDFSTTVEKAHLHFNFDPDDYEISLLSDQTAEISSWGGTDGELSIPAGLGDKIVSSIGTGAFSGCRSIVHADIPDSVVRIGDRAFEGCSALERVVVPAEVTSVGTGAFNRCAALTEIYYAGSKAQWNELSVQLPDGVKVIYNCNPHDFFPDHASESETRILHYIGDGADIVVPSWLDGRKMTAIGDGYTELFAGSSPRRVEILDGITRINRIAFSGCESIQEVSLPDTCVEIGEEAFASCANLEKITLPSGLEKIGEKAFYQCESLAGKLSFPEKLTYIPASAFEDCEKLNGVTLAENLREINTYAFSGCKNLTSLSLPKSLNYVGVSAFWGCSSLKDVYYSGTGKEWKNFTNSGSFAKAGNDCLLNAGFHYTEEDLGVPSGSFTVTFNAWGMANIPPQTILQFSHVEKPEDPVRPGYIFIGWYHGGELWDFEFDRIRGDMTLEAKWANQEEVRQNAKGDYIDAEGFVLIPLGKELIVNGGAPAYSSNITYNWNIDKSAIMQMGQNGNMSIPVKGLAEGQCTLTCTVRSELYQVPPYGTELILWDVDTSVYPYKYRIVSLIESLKMDEKSITMKPGAYYPLTITAAPSDNNYARTLSGLTFTSSDSSIAAVSEDGILEARKNGTVTVTAFTRNGMNGITGQDVCTVTVTDFGGNSGSTPSVPDSSGGESDKNSGEAPPASDSGNGETNKDSSNSTSDKNGAEEKPSGGTKAIPAKKIALSAKQIYMVKGKSIRVGVYVSPSNATDEIKWTTSDKKIAEVKNGKITAKKTGKVSITAKAGKKKASLKVNIVSKAKKAVKVTLKKKISMKVKNSLLLKTSVSPKNATDTLIWSSSNKKIAKVDKFGRVTALKKGKATIRVKTSGGKKASCKIIITK</sequence>
<protein>
    <submittedName>
        <fullName evidence="1">Uncharacterized protein</fullName>
    </submittedName>
</protein>
<organism evidence="1 2">
    <name type="scientific">Petralouisia muris</name>
    <dbReference type="NCBI Taxonomy" id="3032872"/>
    <lineage>
        <taxon>Bacteria</taxon>
        <taxon>Bacillati</taxon>
        <taxon>Bacillota</taxon>
        <taxon>Clostridia</taxon>
        <taxon>Lachnospirales</taxon>
        <taxon>Lachnospiraceae</taxon>
        <taxon>Petralouisia</taxon>
    </lineage>
</organism>
<evidence type="ECO:0000313" key="2">
    <source>
        <dbReference type="Proteomes" id="UP000304953"/>
    </source>
</evidence>
<gene>
    <name evidence="1" type="ORF">E5329_12140</name>
</gene>
<proteinExistence type="predicted"/>
<dbReference type="Proteomes" id="UP000304953">
    <property type="component" value="Unassembled WGS sequence"/>
</dbReference>
<dbReference type="EMBL" id="SRYA01000022">
    <property type="protein sequence ID" value="TGY95906.1"/>
    <property type="molecule type" value="Genomic_DNA"/>
</dbReference>
<accession>A0AC61RVE6</accession>